<organism evidence="2 3">
    <name type="scientific">Streptomyces misionensis</name>
    <dbReference type="NCBI Taxonomy" id="67331"/>
    <lineage>
        <taxon>Bacteria</taxon>
        <taxon>Bacillati</taxon>
        <taxon>Actinomycetota</taxon>
        <taxon>Actinomycetes</taxon>
        <taxon>Kitasatosporales</taxon>
        <taxon>Streptomycetaceae</taxon>
        <taxon>Streptomyces</taxon>
    </lineage>
</organism>
<dbReference type="RefSeq" id="WP_146468041.1">
    <property type="nucleotide sequence ID" value="NZ_VOGW01000174.1"/>
</dbReference>
<protein>
    <submittedName>
        <fullName evidence="2">Helix-turn-helix domain-containing protein</fullName>
    </submittedName>
</protein>
<accession>A0A5C6J127</accession>
<dbReference type="InterPro" id="IPR001387">
    <property type="entry name" value="Cro/C1-type_HTH"/>
</dbReference>
<dbReference type="InterPro" id="IPR049945">
    <property type="entry name" value="AAA_22"/>
</dbReference>
<gene>
    <name evidence="2" type="ORF">FRZ03_28875</name>
</gene>
<feature type="domain" description="HTH cro/C1-type" evidence="1">
    <location>
        <begin position="17"/>
        <end position="72"/>
    </location>
</feature>
<dbReference type="Gene3D" id="1.10.260.40">
    <property type="entry name" value="lambda repressor-like DNA-binding domains"/>
    <property type="match status" value="1"/>
</dbReference>
<dbReference type="PANTHER" id="PTHR47691">
    <property type="entry name" value="REGULATOR-RELATED"/>
    <property type="match status" value="1"/>
</dbReference>
<dbReference type="SUPFAM" id="SSF52540">
    <property type="entry name" value="P-loop containing nucleoside triphosphate hydrolases"/>
    <property type="match status" value="1"/>
</dbReference>
<dbReference type="InterPro" id="IPR003593">
    <property type="entry name" value="AAA+_ATPase"/>
</dbReference>
<dbReference type="Gene3D" id="3.40.50.300">
    <property type="entry name" value="P-loop containing nucleotide triphosphate hydrolases"/>
    <property type="match status" value="1"/>
</dbReference>
<dbReference type="InterPro" id="IPR011990">
    <property type="entry name" value="TPR-like_helical_dom_sf"/>
</dbReference>
<reference evidence="2" key="1">
    <citation type="journal article" date="2019" name="Microbiol. Resour. Announc.">
        <title>Draft Genomic Sequences of Streptomyces misionensis and Streptomyces albidoflavus, bacteria applied for phytopathogen biocontrol.</title>
        <authorList>
            <person name="Pylro V."/>
            <person name="Dias A."/>
            <person name="Andreote F."/>
            <person name="Varani A."/>
            <person name="Andreote C."/>
            <person name="Bernardo E."/>
            <person name="Martins T."/>
        </authorList>
    </citation>
    <scope>NUCLEOTIDE SEQUENCE [LARGE SCALE GENOMIC DNA]</scope>
    <source>
        <strain evidence="2">66</strain>
    </source>
</reference>
<dbReference type="GO" id="GO:0003677">
    <property type="term" value="F:DNA binding"/>
    <property type="evidence" value="ECO:0007669"/>
    <property type="project" value="InterPro"/>
</dbReference>
<dbReference type="SUPFAM" id="SSF47413">
    <property type="entry name" value="lambda repressor-like DNA-binding domains"/>
    <property type="match status" value="1"/>
</dbReference>
<dbReference type="AlphaFoldDB" id="A0A5C6J127"/>
<dbReference type="SMART" id="SM00530">
    <property type="entry name" value="HTH_XRE"/>
    <property type="match status" value="1"/>
</dbReference>
<dbReference type="PANTHER" id="PTHR47691:SF3">
    <property type="entry name" value="HTH-TYPE TRANSCRIPTIONAL REGULATOR RV0890C-RELATED"/>
    <property type="match status" value="1"/>
</dbReference>
<dbReference type="CDD" id="cd00093">
    <property type="entry name" value="HTH_XRE"/>
    <property type="match status" value="1"/>
</dbReference>
<dbReference type="PROSITE" id="PS50943">
    <property type="entry name" value="HTH_CROC1"/>
    <property type="match status" value="1"/>
</dbReference>
<dbReference type="Gene3D" id="1.25.40.10">
    <property type="entry name" value="Tetratricopeptide repeat domain"/>
    <property type="match status" value="2"/>
</dbReference>
<dbReference type="InterPro" id="IPR036388">
    <property type="entry name" value="WH-like_DNA-bd_sf"/>
</dbReference>
<dbReference type="EMBL" id="VOGW01000174">
    <property type="protein sequence ID" value="TWV34187.1"/>
    <property type="molecule type" value="Genomic_DNA"/>
</dbReference>
<comment type="caution">
    <text evidence="2">The sequence shown here is derived from an EMBL/GenBank/DDBJ whole genome shotgun (WGS) entry which is preliminary data.</text>
</comment>
<dbReference type="InterPro" id="IPR027417">
    <property type="entry name" value="P-loop_NTPase"/>
</dbReference>
<dbReference type="SUPFAM" id="SSF48452">
    <property type="entry name" value="TPR-like"/>
    <property type="match status" value="2"/>
</dbReference>
<dbReference type="Proteomes" id="UP000320481">
    <property type="component" value="Unassembled WGS sequence"/>
</dbReference>
<evidence type="ECO:0000313" key="2">
    <source>
        <dbReference type="EMBL" id="TWV34187.1"/>
    </source>
</evidence>
<proteinExistence type="predicted"/>
<dbReference type="GO" id="GO:0016887">
    <property type="term" value="F:ATP hydrolysis activity"/>
    <property type="evidence" value="ECO:0007669"/>
    <property type="project" value="InterPro"/>
</dbReference>
<dbReference type="InterPro" id="IPR010982">
    <property type="entry name" value="Lambda_DNA-bd_dom_sf"/>
</dbReference>
<evidence type="ECO:0000313" key="3">
    <source>
        <dbReference type="Proteomes" id="UP000320481"/>
    </source>
</evidence>
<sequence length="780" mass="83736">MNAGGGGVGATPFGGLLRALRLARRWTIEELAEASGVSVRAIGDMERGRSLRPQRGTVTALAQGLELDGAAHSELLAALRAGRPAAQPSVPPASPYTLPRGVRDFVGRHAELAALRALVQRFVTESRAEGAGRSPAPVAVLSGPPGSGKTTLAVRLAEESAPSFPDGAFLIDMRGLDAQPLSADQAVLRLLGAWGVADAELGRRSAEERLARFQATAAALRAVVVLDNVGSEAQVRPLLPRGGGLLLVVSSRRTLAGLEGVHRVELGTLTREDSASLLRAVVGADRTDAEPAAVRAVTELCGHLPLALRVAANWAAARTNWSLQRLADRLADEERRLEALSAGDLRVNTAFALSYSRLASGTARMFRLLSLLPGADFSGPSAAVLADTSLPAAEDLLEELLDAGLLTASRGDRYRIHDLLRLYAGARRRAEDGDEASVAARARLRAWLLDTAVLAGRWYEPDHGAPPPAPGRLVALDDREQATRWMKTESDNWLAAFREAAEAGEHAKVVEVADATIWFSDHWVSWGHWIEVYKRSAEAAAALGDPVREASHRNNLAGAYWIGERRHDKAVGEARHALAIAEKCGDVTQQAWAHHHLGGLHALVDDLPPAADHYQRAKELFARADEVNGYLAASNMTIRVAEKAGRPRQAVAAYDEVMDLLDASEHRDRIPPNVRDTTVTFATFYVSFAHLNQGRWQEAVDALRLARGRLTAHGWHERAGTAHLHMAHALVHLGRLAEAEAEYRSVLTMADLVPSAMLDDARAALDALAAGTPSPPTRFV</sequence>
<name>A0A5C6J127_9ACTN</name>
<evidence type="ECO:0000259" key="1">
    <source>
        <dbReference type="PROSITE" id="PS50943"/>
    </source>
</evidence>
<dbReference type="Gene3D" id="1.10.10.10">
    <property type="entry name" value="Winged helix-like DNA-binding domain superfamily/Winged helix DNA-binding domain"/>
    <property type="match status" value="1"/>
</dbReference>
<dbReference type="PRINTS" id="PR00364">
    <property type="entry name" value="DISEASERSIST"/>
</dbReference>
<dbReference type="Pfam" id="PF13401">
    <property type="entry name" value="AAA_22"/>
    <property type="match status" value="1"/>
</dbReference>
<dbReference type="Pfam" id="PF13560">
    <property type="entry name" value="HTH_31"/>
    <property type="match status" value="1"/>
</dbReference>
<dbReference type="SMART" id="SM00382">
    <property type="entry name" value="AAA"/>
    <property type="match status" value="1"/>
</dbReference>
<keyword evidence="3" id="KW-1185">Reference proteome</keyword>